<dbReference type="AlphaFoldDB" id="A0A835Q5V6"/>
<evidence type="ECO:0000313" key="8">
    <source>
        <dbReference type="Proteomes" id="UP000639772"/>
    </source>
</evidence>
<dbReference type="SUPFAM" id="SSF56801">
    <property type="entry name" value="Acetyl-CoA synthetase-like"/>
    <property type="match status" value="1"/>
</dbReference>
<accession>A0A835Q5V6</accession>
<dbReference type="Pfam" id="PF00501">
    <property type="entry name" value="AMP-binding"/>
    <property type="match status" value="1"/>
</dbReference>
<gene>
    <name evidence="7" type="ORF">HPP92_020383</name>
</gene>
<dbReference type="EMBL" id="JADCNM010000011">
    <property type="protein sequence ID" value="KAG0461907.1"/>
    <property type="molecule type" value="Genomic_DNA"/>
</dbReference>
<feature type="domain" description="AMP-binding enzyme C-terminal" evidence="6">
    <location>
        <begin position="377"/>
        <end position="452"/>
    </location>
</feature>
<comment type="caution">
    <text evidence="7">The sequence shown here is derived from an EMBL/GenBank/DDBJ whole genome shotgun (WGS) entry which is preliminary data.</text>
</comment>
<proteinExistence type="inferred from homology"/>
<evidence type="ECO:0000256" key="2">
    <source>
        <dbReference type="ARBA" id="ARBA00012959"/>
    </source>
</evidence>
<dbReference type="PANTHER" id="PTHR43859">
    <property type="entry name" value="ACYL-ACTIVATING ENZYME"/>
    <property type="match status" value="1"/>
</dbReference>
<organism evidence="7 8">
    <name type="scientific">Vanilla planifolia</name>
    <name type="common">Vanilla</name>
    <dbReference type="NCBI Taxonomy" id="51239"/>
    <lineage>
        <taxon>Eukaryota</taxon>
        <taxon>Viridiplantae</taxon>
        <taxon>Streptophyta</taxon>
        <taxon>Embryophyta</taxon>
        <taxon>Tracheophyta</taxon>
        <taxon>Spermatophyta</taxon>
        <taxon>Magnoliopsida</taxon>
        <taxon>Liliopsida</taxon>
        <taxon>Asparagales</taxon>
        <taxon>Orchidaceae</taxon>
        <taxon>Vanilloideae</taxon>
        <taxon>Vanilleae</taxon>
        <taxon>Vanilla</taxon>
    </lineage>
</organism>
<evidence type="ECO:0000259" key="6">
    <source>
        <dbReference type="Pfam" id="PF13193"/>
    </source>
</evidence>
<dbReference type="Proteomes" id="UP000639772">
    <property type="component" value="Chromosome 11"/>
</dbReference>
<name>A0A835Q5V6_VANPL</name>
<comment type="catalytic activity">
    <reaction evidence="4">
        <text>(E)-4-coumarate + ATP + CoA = (E)-4-coumaroyl-CoA + AMP + diphosphate</text>
        <dbReference type="Rhea" id="RHEA:19641"/>
        <dbReference type="ChEBI" id="CHEBI:12876"/>
        <dbReference type="ChEBI" id="CHEBI:30616"/>
        <dbReference type="ChEBI" id="CHEBI:33019"/>
        <dbReference type="ChEBI" id="CHEBI:57287"/>
        <dbReference type="ChEBI" id="CHEBI:85008"/>
        <dbReference type="ChEBI" id="CHEBI:456215"/>
        <dbReference type="EC" id="6.2.1.12"/>
    </reaction>
    <physiologicalReaction direction="left-to-right" evidence="4">
        <dbReference type="Rhea" id="RHEA:19642"/>
    </physiologicalReaction>
</comment>
<sequence>MYEMHFGVPMSGAVLNTLNIRLDATTVSVLLHHSSSRLLFVDVLSLPLASSAISLLPSDQPRPLVVPIEDPYEDSSSLSAFDLTYEKLLCRGDPDFPWLRPKTEWSPMVLNYTSGTTSAPKGVVHSHRSLFLSTLGNLLDWSVPHHSVFLWTLPMFHSNGWCFPWGISAVAGTNVCIRRFDGPSIFASIADRHVTHLCCAPVVLSMLTNVSPVKRRPLPNTVHIMTAGSPPPAAILSRIEAIGFSVAHGYGLTETGGIAVSCPWKADLWDSLPAGERSRMKARHGVRTSTMAAANVVDSETGRRVPQDGETMGEVVLRGGNLMQGYLKNEEATREAIRGGWFFTGDVAVVHTDGYIEIKDRSKDVIISGGENISTVEVESVIYGHPSVVEAAVVGRPDEFWGETPCAFIALKEGESPTDKELMEWCRQRMPHYTVPKMVVFLPELPKTSTGKIQKYLLRNMAKKLGPAAAESRARSAPSPASKL</sequence>
<dbReference type="InterPro" id="IPR025110">
    <property type="entry name" value="AMP-bd_C"/>
</dbReference>
<dbReference type="Gene3D" id="3.40.50.12780">
    <property type="entry name" value="N-terminal domain of ligase-like"/>
    <property type="match status" value="1"/>
</dbReference>
<feature type="domain" description="AMP-dependent synthetase/ligase" evidence="5">
    <location>
        <begin position="1"/>
        <end position="327"/>
    </location>
</feature>
<dbReference type="Gene3D" id="3.30.300.30">
    <property type="match status" value="1"/>
</dbReference>
<dbReference type="PROSITE" id="PS00455">
    <property type="entry name" value="AMP_BINDING"/>
    <property type="match status" value="1"/>
</dbReference>
<dbReference type="GO" id="GO:0016207">
    <property type="term" value="F:4-coumarate-CoA ligase activity"/>
    <property type="evidence" value="ECO:0007669"/>
    <property type="project" value="UniProtKB-EC"/>
</dbReference>
<dbReference type="OrthoDB" id="10253115at2759"/>
<dbReference type="InterPro" id="IPR000873">
    <property type="entry name" value="AMP-dep_synth/lig_dom"/>
</dbReference>
<dbReference type="InterPro" id="IPR045851">
    <property type="entry name" value="AMP-bd_C_sf"/>
</dbReference>
<dbReference type="FunFam" id="3.30.300.30:FF:000008">
    <property type="entry name" value="2,3-dihydroxybenzoate-AMP ligase"/>
    <property type="match status" value="1"/>
</dbReference>
<comment type="similarity">
    <text evidence="1">Belongs to the ATP-dependent AMP-binding enzyme family.</text>
</comment>
<reference evidence="7 8" key="1">
    <citation type="journal article" date="2020" name="Nat. Food">
        <title>A phased Vanilla planifolia genome enables genetic improvement of flavour and production.</title>
        <authorList>
            <person name="Hasing T."/>
            <person name="Tang H."/>
            <person name="Brym M."/>
            <person name="Khazi F."/>
            <person name="Huang T."/>
            <person name="Chambers A.H."/>
        </authorList>
    </citation>
    <scope>NUCLEOTIDE SEQUENCE [LARGE SCALE GENOMIC DNA]</scope>
    <source>
        <tissue evidence="7">Leaf</tissue>
    </source>
</reference>
<evidence type="ECO:0000256" key="3">
    <source>
        <dbReference type="ARBA" id="ARBA00022598"/>
    </source>
</evidence>
<dbReference type="InterPro" id="IPR020845">
    <property type="entry name" value="AMP-binding_CS"/>
</dbReference>
<evidence type="ECO:0000256" key="1">
    <source>
        <dbReference type="ARBA" id="ARBA00006432"/>
    </source>
</evidence>
<dbReference type="GO" id="GO:0106290">
    <property type="term" value="F:trans-cinnamate-CoA ligase activity"/>
    <property type="evidence" value="ECO:0007669"/>
    <property type="project" value="UniProtKB-ARBA"/>
</dbReference>
<evidence type="ECO:0000259" key="5">
    <source>
        <dbReference type="Pfam" id="PF00501"/>
    </source>
</evidence>
<dbReference type="Pfam" id="PF13193">
    <property type="entry name" value="AMP-binding_C"/>
    <property type="match status" value="1"/>
</dbReference>
<evidence type="ECO:0000313" key="7">
    <source>
        <dbReference type="EMBL" id="KAG0461907.1"/>
    </source>
</evidence>
<keyword evidence="3" id="KW-0436">Ligase</keyword>
<evidence type="ECO:0000256" key="4">
    <source>
        <dbReference type="ARBA" id="ARBA00034252"/>
    </source>
</evidence>
<protein>
    <recommendedName>
        <fullName evidence="2">4-coumarate--CoA ligase</fullName>
        <ecNumber evidence="2">6.2.1.12</ecNumber>
    </recommendedName>
</protein>
<dbReference type="PANTHER" id="PTHR43859:SF57">
    <property type="entry name" value="ACYL-ACTIVATING ENZYME 8-RELATED"/>
    <property type="match status" value="1"/>
</dbReference>
<dbReference type="GO" id="GO:0009698">
    <property type="term" value="P:phenylpropanoid metabolic process"/>
    <property type="evidence" value="ECO:0007669"/>
    <property type="project" value="UniProtKB-ARBA"/>
</dbReference>
<dbReference type="EC" id="6.2.1.12" evidence="2"/>
<dbReference type="InterPro" id="IPR042099">
    <property type="entry name" value="ANL_N_sf"/>
</dbReference>